<evidence type="ECO:0000313" key="3">
    <source>
        <dbReference type="Proteomes" id="UP000070174"/>
    </source>
</evidence>
<dbReference type="Pfam" id="PF23961">
    <property type="entry name" value="Phage_tail_terminator_9"/>
    <property type="match status" value="1"/>
</dbReference>
<reference evidence="2 3" key="1">
    <citation type="submission" date="2016-01" db="EMBL/GenBank/DDBJ databases">
        <authorList>
            <person name="Oliw E.H."/>
        </authorList>
    </citation>
    <scope>NUCLEOTIDE SEQUENCE [LARGE SCALE GENOMIC DNA]</scope>
    <source>
        <strain evidence="2 3">CMW7756A</strain>
    </source>
</reference>
<protein>
    <recommendedName>
        <fullName evidence="1">Phage neck terminator protein gp12-like domain-containing protein</fullName>
    </recommendedName>
</protein>
<organism evidence="2">
    <name type="scientific">Peptoniphilus harei</name>
    <dbReference type="NCBI Taxonomy" id="54005"/>
    <lineage>
        <taxon>Bacteria</taxon>
        <taxon>Bacillati</taxon>
        <taxon>Bacillota</taxon>
        <taxon>Tissierellia</taxon>
        <taxon>Tissierellales</taxon>
        <taxon>Peptoniphilaceae</taxon>
        <taxon>Peptoniphilus</taxon>
    </lineage>
</organism>
<comment type="caution">
    <text evidence="2">The sequence shown here is derived from an EMBL/GenBank/DDBJ whole genome shotgun (WGS) entry which is preliminary data.</text>
</comment>
<proteinExistence type="predicted"/>
<dbReference type="AlphaFoldDB" id="A0A133PS42"/>
<dbReference type="EMBL" id="LRQE01000004">
    <property type="protein sequence ID" value="KXA31641.1"/>
    <property type="molecule type" value="Genomic_DNA"/>
</dbReference>
<dbReference type="InterPro" id="IPR057087">
    <property type="entry name" value="Gp12-like"/>
</dbReference>
<sequence length="174" mass="20489">MTLIKYLKNLIVKGIHEDTGLLAVDTDNNKKKPKYPFYSFKFITPIMNIGEGGTIRHSFDKSLNPQFKHDYIEKLELQPKAVVSFNSYDKDVDGSFEACLKAWEYFRHRSKYYFRENNVVVVNVGNITDRTVFIGEAYEYRYGFDVEFRILHEIENRIETIEEYSFKKGKGVDL</sequence>
<dbReference type="Proteomes" id="UP000070174">
    <property type="component" value="Unassembled WGS sequence"/>
</dbReference>
<evidence type="ECO:0000259" key="1">
    <source>
        <dbReference type="Pfam" id="PF23961"/>
    </source>
</evidence>
<name>A0A133PS42_9FIRM</name>
<dbReference type="RefSeq" id="WP_060799514.1">
    <property type="nucleotide sequence ID" value="NZ_KQ957086.1"/>
</dbReference>
<dbReference type="NCBIfam" id="NF047498">
    <property type="entry name" value="LIC_12616_fam"/>
    <property type="match status" value="1"/>
</dbReference>
<feature type="domain" description="Phage neck terminator protein gp12-like" evidence="1">
    <location>
        <begin position="3"/>
        <end position="166"/>
    </location>
</feature>
<gene>
    <name evidence="2" type="ORF">HMPREF3229_00169</name>
</gene>
<evidence type="ECO:0000313" key="2">
    <source>
        <dbReference type="EMBL" id="KXA31641.1"/>
    </source>
</evidence>
<accession>A0A133PS42</accession>
<dbReference type="PATRIC" id="fig|54005.3.peg.167"/>